<feature type="binding site" evidence="16">
    <location>
        <position position="89"/>
    </location>
    <ligand>
        <name>GTP</name>
        <dbReference type="ChEBI" id="CHEBI:37565"/>
    </ligand>
</feature>
<evidence type="ECO:0000256" key="2">
    <source>
        <dbReference type="ARBA" id="ARBA00000711"/>
    </source>
</evidence>
<evidence type="ECO:0000256" key="4">
    <source>
        <dbReference type="ARBA" id="ARBA00003889"/>
    </source>
</evidence>
<evidence type="ECO:0000256" key="7">
    <source>
        <dbReference type="ARBA" id="ARBA00007490"/>
    </source>
</evidence>
<accession>A0A6G9QMY5</accession>
<organism evidence="17 18">
    <name type="scientific">Shewanella aestuarii</name>
    <dbReference type="NCBI Taxonomy" id="1028752"/>
    <lineage>
        <taxon>Bacteria</taxon>
        <taxon>Pseudomonadati</taxon>
        <taxon>Pseudomonadota</taxon>
        <taxon>Gammaproteobacteria</taxon>
        <taxon>Alteromonadales</taxon>
        <taxon>Shewanellaceae</taxon>
        <taxon>Shewanella</taxon>
    </lineage>
</organism>
<comment type="pathway">
    <text evidence="6 14">Cofactor biosynthesis; adenosylcobalamin biosynthesis; adenosylcobalamin from cob(II)yrinate a,c-diamide: step 5/7.</text>
</comment>
<comment type="catalytic activity">
    <reaction evidence="1 14">
        <text>adenosylcob(III)inamide + ATP = adenosylcob(III)inamide phosphate + ADP + H(+)</text>
        <dbReference type="Rhea" id="RHEA:15769"/>
        <dbReference type="ChEBI" id="CHEBI:2480"/>
        <dbReference type="ChEBI" id="CHEBI:15378"/>
        <dbReference type="ChEBI" id="CHEBI:30616"/>
        <dbReference type="ChEBI" id="CHEBI:58502"/>
        <dbReference type="ChEBI" id="CHEBI:456216"/>
        <dbReference type="EC" id="2.7.1.156"/>
    </reaction>
</comment>
<evidence type="ECO:0000256" key="1">
    <source>
        <dbReference type="ARBA" id="ARBA00000312"/>
    </source>
</evidence>
<dbReference type="Pfam" id="PF02283">
    <property type="entry name" value="CobU"/>
    <property type="match status" value="1"/>
</dbReference>
<dbReference type="NCBIfam" id="NF004469">
    <property type="entry name" value="PRK05800.1"/>
    <property type="match status" value="1"/>
</dbReference>
<dbReference type="GO" id="GO:0043752">
    <property type="term" value="F:adenosylcobinamide kinase activity"/>
    <property type="evidence" value="ECO:0007669"/>
    <property type="project" value="UniProtKB-EC"/>
</dbReference>
<sequence length="191" mass="20924">MLHLVLGGARSGKSRYAEQRVAERLVDEDLSAIYIATATAGDDEMQRRIQRHQQDRITSNVKWHTIEAPLALAATLKQIDKPNQIILVDCLTLYITNHLFACEQGDSNQCAALNRSWLAEKQQLLSLLPKLQADIILVSNEVGSGIVPLGELSREFVDEAGWLNQAIATIADDVSLVVAGLPLSLKSSKPS</sequence>
<reference evidence="17 18" key="1">
    <citation type="submission" date="2020-03" db="EMBL/GenBank/DDBJ databases">
        <title>Complete genome sequence of Shewanella sp.</title>
        <authorList>
            <person name="Kim Y.-S."/>
            <person name="Kim S.-J."/>
            <person name="Jung H.-K."/>
            <person name="Kim K.-H."/>
        </authorList>
    </citation>
    <scope>NUCLEOTIDE SEQUENCE [LARGE SCALE GENOMIC DNA]</scope>
    <source>
        <strain evidence="17 18">PN3F2</strain>
    </source>
</reference>
<protein>
    <recommendedName>
        <fullName evidence="14">Bifunctional adenosylcobalamin biosynthesis protein</fullName>
        <ecNumber evidence="14">2.7.1.156</ecNumber>
        <ecNumber evidence="14">2.7.7.62</ecNumber>
    </recommendedName>
</protein>
<feature type="binding site" evidence="16">
    <location>
        <position position="67"/>
    </location>
    <ligand>
        <name>GTP</name>
        <dbReference type="ChEBI" id="CHEBI:37565"/>
    </ligand>
</feature>
<evidence type="ECO:0000256" key="11">
    <source>
        <dbReference type="ARBA" id="ARBA00022777"/>
    </source>
</evidence>
<evidence type="ECO:0000313" key="18">
    <source>
        <dbReference type="Proteomes" id="UP000502608"/>
    </source>
</evidence>
<dbReference type="PANTHER" id="PTHR34848">
    <property type="match status" value="1"/>
</dbReference>
<feature type="active site" description="GMP-histidine intermediate" evidence="15">
    <location>
        <position position="52"/>
    </location>
</feature>
<dbReference type="PANTHER" id="PTHR34848:SF1">
    <property type="entry name" value="BIFUNCTIONAL ADENOSYLCOBALAMIN BIOSYNTHESIS PROTEIN COBU"/>
    <property type="match status" value="1"/>
</dbReference>
<evidence type="ECO:0000256" key="12">
    <source>
        <dbReference type="ARBA" id="ARBA00022840"/>
    </source>
</evidence>
<dbReference type="GO" id="GO:0009236">
    <property type="term" value="P:cobalamin biosynthetic process"/>
    <property type="evidence" value="ECO:0007669"/>
    <property type="project" value="UniProtKB-UniRule"/>
</dbReference>
<evidence type="ECO:0000256" key="15">
    <source>
        <dbReference type="PIRSR" id="PIRSR006135-1"/>
    </source>
</evidence>
<dbReference type="KEGG" id="saes:HBH39_13680"/>
<dbReference type="UniPathway" id="UPA00148">
    <property type="reaction ID" value="UER00236"/>
</dbReference>
<keyword evidence="13 14" id="KW-0342">GTP-binding</keyword>
<dbReference type="PIRSF" id="PIRSF006135">
    <property type="entry name" value="CobU"/>
    <property type="match status" value="1"/>
</dbReference>
<keyword evidence="11 14" id="KW-0418">Kinase</keyword>
<comment type="pathway">
    <text evidence="5 14">Cofactor biosynthesis; adenosylcobalamin biosynthesis; adenosylcobalamin from cob(II)yrinate a,c-diamide: step 6/7.</text>
</comment>
<dbReference type="EMBL" id="CP050313">
    <property type="protein sequence ID" value="QIR15417.1"/>
    <property type="molecule type" value="Genomic_DNA"/>
</dbReference>
<dbReference type="EC" id="2.7.1.156" evidence="14"/>
<evidence type="ECO:0000256" key="9">
    <source>
        <dbReference type="ARBA" id="ARBA00022679"/>
    </source>
</evidence>
<dbReference type="CDD" id="cd00544">
    <property type="entry name" value="CobU"/>
    <property type="match status" value="1"/>
</dbReference>
<keyword evidence="17" id="KW-0548">Nucleotidyltransferase</keyword>
<evidence type="ECO:0000256" key="13">
    <source>
        <dbReference type="ARBA" id="ARBA00023134"/>
    </source>
</evidence>
<proteinExistence type="inferred from homology"/>
<comment type="catalytic activity">
    <reaction evidence="3">
        <text>adenosylcob(III)inamide + GTP = adenosylcob(III)inamide phosphate + GDP + H(+)</text>
        <dbReference type="Rhea" id="RHEA:15765"/>
        <dbReference type="ChEBI" id="CHEBI:2480"/>
        <dbReference type="ChEBI" id="CHEBI:15378"/>
        <dbReference type="ChEBI" id="CHEBI:37565"/>
        <dbReference type="ChEBI" id="CHEBI:58189"/>
        <dbReference type="ChEBI" id="CHEBI:58502"/>
        <dbReference type="EC" id="2.7.1.156"/>
    </reaction>
</comment>
<evidence type="ECO:0000256" key="3">
    <source>
        <dbReference type="ARBA" id="ARBA00001522"/>
    </source>
</evidence>
<keyword evidence="12 14" id="KW-0067">ATP-binding</keyword>
<dbReference type="GO" id="GO:0005525">
    <property type="term" value="F:GTP binding"/>
    <property type="evidence" value="ECO:0007669"/>
    <property type="project" value="UniProtKB-UniRule"/>
</dbReference>
<comment type="similarity">
    <text evidence="7 14">Belongs to the CobU/CobP family.</text>
</comment>
<evidence type="ECO:0000256" key="8">
    <source>
        <dbReference type="ARBA" id="ARBA00022573"/>
    </source>
</evidence>
<dbReference type="EC" id="2.7.7.62" evidence="14"/>
<evidence type="ECO:0000256" key="16">
    <source>
        <dbReference type="PIRSR" id="PIRSR006135-2"/>
    </source>
</evidence>
<dbReference type="Gene3D" id="3.40.50.300">
    <property type="entry name" value="P-loop containing nucleotide triphosphate hydrolases"/>
    <property type="match status" value="1"/>
</dbReference>
<feature type="binding site" evidence="16">
    <location>
        <begin position="36"/>
        <end position="38"/>
    </location>
    <ligand>
        <name>GTP</name>
        <dbReference type="ChEBI" id="CHEBI:37565"/>
    </ligand>
</feature>
<evidence type="ECO:0000313" key="17">
    <source>
        <dbReference type="EMBL" id="QIR15417.1"/>
    </source>
</evidence>
<evidence type="ECO:0000256" key="14">
    <source>
        <dbReference type="PIRNR" id="PIRNR006135"/>
    </source>
</evidence>
<feature type="binding site" evidence="16">
    <location>
        <begin position="7"/>
        <end position="14"/>
    </location>
    <ligand>
        <name>GTP</name>
        <dbReference type="ChEBI" id="CHEBI:37565"/>
    </ligand>
</feature>
<dbReference type="SUPFAM" id="SSF52540">
    <property type="entry name" value="P-loop containing nucleoside triphosphate hydrolases"/>
    <property type="match status" value="1"/>
</dbReference>
<keyword evidence="10 14" id="KW-0547">Nucleotide-binding</keyword>
<evidence type="ECO:0000256" key="10">
    <source>
        <dbReference type="ARBA" id="ARBA00022741"/>
    </source>
</evidence>
<dbReference type="InterPro" id="IPR003203">
    <property type="entry name" value="CobU/CobP"/>
</dbReference>
<comment type="function">
    <text evidence="4 14">Catalyzes ATP-dependent phosphorylation of adenosylcobinamide and addition of GMP to adenosylcobinamide phosphate.</text>
</comment>
<gene>
    <name evidence="17" type="primary">cobU</name>
    <name evidence="17" type="ORF">HBH39_13680</name>
</gene>
<comment type="catalytic activity">
    <reaction evidence="2 14">
        <text>adenosylcob(III)inamide phosphate + GTP + H(+) = adenosylcob(III)inamide-GDP + diphosphate</text>
        <dbReference type="Rhea" id="RHEA:22712"/>
        <dbReference type="ChEBI" id="CHEBI:15378"/>
        <dbReference type="ChEBI" id="CHEBI:33019"/>
        <dbReference type="ChEBI" id="CHEBI:37565"/>
        <dbReference type="ChEBI" id="CHEBI:58502"/>
        <dbReference type="ChEBI" id="CHEBI:60487"/>
        <dbReference type="EC" id="2.7.7.62"/>
    </reaction>
</comment>
<keyword evidence="9 14" id="KW-0808">Transferase</keyword>
<keyword evidence="18" id="KW-1185">Reference proteome</keyword>
<dbReference type="RefSeq" id="WP_167679175.1">
    <property type="nucleotide sequence ID" value="NZ_CP050313.1"/>
</dbReference>
<dbReference type="InterPro" id="IPR027417">
    <property type="entry name" value="P-loop_NTPase"/>
</dbReference>
<evidence type="ECO:0000256" key="6">
    <source>
        <dbReference type="ARBA" id="ARBA00005159"/>
    </source>
</evidence>
<dbReference type="Proteomes" id="UP000502608">
    <property type="component" value="Chromosome"/>
</dbReference>
<evidence type="ECO:0000256" key="5">
    <source>
        <dbReference type="ARBA" id="ARBA00004692"/>
    </source>
</evidence>
<dbReference type="AlphaFoldDB" id="A0A6G9QMY5"/>
<name>A0A6G9QMY5_9GAMM</name>
<keyword evidence="8 14" id="KW-0169">Cobalamin biosynthesis</keyword>
<dbReference type="GO" id="GO:0008820">
    <property type="term" value="F:cobinamide phosphate guanylyltransferase activity"/>
    <property type="evidence" value="ECO:0007669"/>
    <property type="project" value="UniProtKB-UniRule"/>
</dbReference>
<dbReference type="GO" id="GO:0005524">
    <property type="term" value="F:ATP binding"/>
    <property type="evidence" value="ECO:0007669"/>
    <property type="project" value="UniProtKB-UniRule"/>
</dbReference>